<dbReference type="PANTHER" id="PTHR43798:SF33">
    <property type="entry name" value="HYDROLASE, PUTATIVE (AFU_ORTHOLOGUE AFUA_2G14860)-RELATED"/>
    <property type="match status" value="1"/>
</dbReference>
<sequence length="299" mass="31852">MVSNQTKRLGHYVSPAARERFFAAYTRAMADLPPPDDTLDVPTTYGTVRVYRFAGSGDPDGAPLVLLPGRVSGSPVWAANLPALRRLRTVYALDLLGEPGASVQSRPLADNEDQALWLHETLTALPEPALHLVGLSIGGWTATNAAVRRPEKIAGLVLIDPAITFADLPLRVVLRSLPASVKWLPKRWRDGFNSWTAGGAPVRDNAVADMIEAGMQSYVIRLPTPKRFSAEQLGTIDVPVLVILAGASVMHDSAAVAREAGGTLRHGTVHLYDGASHAVNGEQPDRIAADVAAFLAAAP</sequence>
<dbReference type="OrthoDB" id="5513277at2"/>
<dbReference type="EMBL" id="LT607412">
    <property type="protein sequence ID" value="SCE67193.1"/>
    <property type="molecule type" value="Genomic_DNA"/>
</dbReference>
<feature type="domain" description="AB hydrolase-1" evidence="1">
    <location>
        <begin position="64"/>
        <end position="289"/>
    </location>
</feature>
<dbReference type="SUPFAM" id="SSF53474">
    <property type="entry name" value="alpha/beta-Hydrolases"/>
    <property type="match status" value="1"/>
</dbReference>
<dbReference type="GO" id="GO:0003824">
    <property type="term" value="F:catalytic activity"/>
    <property type="evidence" value="ECO:0007669"/>
    <property type="project" value="UniProtKB-ARBA"/>
</dbReference>
<accession>A0A1C4U641</accession>
<evidence type="ECO:0000259" key="1">
    <source>
        <dbReference type="Pfam" id="PF12697"/>
    </source>
</evidence>
<protein>
    <submittedName>
        <fullName evidence="2">Pimeloyl-ACP methyl ester carboxylesterase</fullName>
    </submittedName>
</protein>
<evidence type="ECO:0000313" key="3">
    <source>
        <dbReference type="Proteomes" id="UP000198243"/>
    </source>
</evidence>
<dbReference type="InterPro" id="IPR029058">
    <property type="entry name" value="AB_hydrolase_fold"/>
</dbReference>
<name>A0A1C4U641_9ACTN</name>
<dbReference type="InterPro" id="IPR050266">
    <property type="entry name" value="AB_hydrolase_sf"/>
</dbReference>
<dbReference type="Pfam" id="PF12697">
    <property type="entry name" value="Abhydrolase_6"/>
    <property type="match status" value="1"/>
</dbReference>
<dbReference type="RefSeq" id="WP_089016480.1">
    <property type="nucleotide sequence ID" value="NZ_LT607412.1"/>
</dbReference>
<organism evidence="2 3">
    <name type="scientific">Micromonospora coriariae</name>
    <dbReference type="NCBI Taxonomy" id="285665"/>
    <lineage>
        <taxon>Bacteria</taxon>
        <taxon>Bacillati</taxon>
        <taxon>Actinomycetota</taxon>
        <taxon>Actinomycetes</taxon>
        <taxon>Micromonosporales</taxon>
        <taxon>Micromonosporaceae</taxon>
        <taxon>Micromonospora</taxon>
    </lineage>
</organism>
<dbReference type="AlphaFoldDB" id="A0A1C4U641"/>
<dbReference type="Proteomes" id="UP000198243">
    <property type="component" value="Chromosome I"/>
</dbReference>
<proteinExistence type="predicted"/>
<keyword evidence="3" id="KW-1185">Reference proteome</keyword>
<reference evidence="3" key="1">
    <citation type="submission" date="2016-06" db="EMBL/GenBank/DDBJ databases">
        <authorList>
            <person name="Varghese N."/>
            <person name="Submissions Spin"/>
        </authorList>
    </citation>
    <scope>NUCLEOTIDE SEQUENCE [LARGE SCALE GENOMIC DNA]</scope>
    <source>
        <strain evidence="3">DSM 44875</strain>
    </source>
</reference>
<dbReference type="PANTHER" id="PTHR43798">
    <property type="entry name" value="MONOACYLGLYCEROL LIPASE"/>
    <property type="match status" value="1"/>
</dbReference>
<dbReference type="Gene3D" id="3.40.50.1820">
    <property type="entry name" value="alpha/beta hydrolase"/>
    <property type="match status" value="1"/>
</dbReference>
<dbReference type="GO" id="GO:0016020">
    <property type="term" value="C:membrane"/>
    <property type="evidence" value="ECO:0007669"/>
    <property type="project" value="TreeGrafter"/>
</dbReference>
<evidence type="ECO:0000313" key="2">
    <source>
        <dbReference type="EMBL" id="SCE67193.1"/>
    </source>
</evidence>
<dbReference type="InterPro" id="IPR000073">
    <property type="entry name" value="AB_hydrolase_1"/>
</dbReference>
<gene>
    <name evidence="2" type="ORF">GA0070607_0207</name>
</gene>